<dbReference type="PaxDb" id="10029-XP_007615277.1"/>
<evidence type="ECO:0000256" key="8">
    <source>
        <dbReference type="ARBA" id="ARBA00051245"/>
    </source>
</evidence>
<dbReference type="AlphaFoldDB" id="G3HK24"/>
<dbReference type="GO" id="GO:0004674">
    <property type="term" value="F:protein serine/threonine kinase activity"/>
    <property type="evidence" value="ECO:0007669"/>
    <property type="project" value="UniProtKB-KW"/>
</dbReference>
<evidence type="ECO:0000313" key="13">
    <source>
        <dbReference type="EMBL" id="EGW13512.1"/>
    </source>
</evidence>
<dbReference type="Pfam" id="PF09379">
    <property type="entry name" value="FERM_N"/>
    <property type="match status" value="1"/>
</dbReference>
<evidence type="ECO:0000256" key="3">
    <source>
        <dbReference type="ARBA" id="ARBA00022741"/>
    </source>
</evidence>
<dbReference type="SUPFAM" id="SSF50729">
    <property type="entry name" value="PH domain-like"/>
    <property type="match status" value="1"/>
</dbReference>
<dbReference type="GO" id="GO:0004715">
    <property type="term" value="F:non-membrane spanning protein tyrosine kinase activity"/>
    <property type="evidence" value="ECO:0007669"/>
    <property type="project" value="UniProtKB-EC"/>
</dbReference>
<dbReference type="CDD" id="cd14003">
    <property type="entry name" value="STKc_AMPK-like"/>
    <property type="match status" value="1"/>
</dbReference>
<proteinExistence type="predicted"/>
<keyword evidence="5 9" id="KW-0067">ATP-binding</keyword>
<dbReference type="Pfam" id="PF00373">
    <property type="entry name" value="FERM_M"/>
    <property type="match status" value="1"/>
</dbReference>
<evidence type="ECO:0000256" key="6">
    <source>
        <dbReference type="ARBA" id="ARBA00047899"/>
    </source>
</evidence>
<dbReference type="InterPro" id="IPR041781">
    <property type="entry name" value="FRMD6-FERM_C"/>
</dbReference>
<dbReference type="PROSITE" id="PS50057">
    <property type="entry name" value="FERM_3"/>
    <property type="match status" value="1"/>
</dbReference>
<dbReference type="InterPro" id="IPR000299">
    <property type="entry name" value="FERM_domain"/>
</dbReference>
<dbReference type="InterPro" id="IPR017441">
    <property type="entry name" value="Protein_kinase_ATP_BS"/>
</dbReference>
<dbReference type="PROSITE" id="PS00108">
    <property type="entry name" value="PROTEIN_KINASE_ST"/>
    <property type="match status" value="1"/>
</dbReference>
<feature type="compositionally biased region" description="Polar residues" evidence="10">
    <location>
        <begin position="739"/>
        <end position="758"/>
    </location>
</feature>
<evidence type="ECO:0000259" key="11">
    <source>
        <dbReference type="PROSITE" id="PS50011"/>
    </source>
</evidence>
<dbReference type="PANTHER" id="PTHR13429">
    <property type="entry name" value="FERM DOMAIN (PROTEIN4.1-EZRIN-RADIXIN-MOESIN) FAMILY"/>
    <property type="match status" value="1"/>
</dbReference>
<feature type="compositionally biased region" description="Acidic residues" evidence="10">
    <location>
        <begin position="1"/>
        <end position="10"/>
    </location>
</feature>
<protein>
    <submittedName>
        <fullName evidence="13">FERM domain-containing protein 1</fullName>
    </submittedName>
</protein>
<dbReference type="SUPFAM" id="SSF54236">
    <property type="entry name" value="Ubiquitin-like"/>
    <property type="match status" value="1"/>
</dbReference>
<dbReference type="SMART" id="SM00295">
    <property type="entry name" value="B41"/>
    <property type="match status" value="1"/>
</dbReference>
<accession>G3HK24</accession>
<evidence type="ECO:0000256" key="10">
    <source>
        <dbReference type="SAM" id="MobiDB-lite"/>
    </source>
</evidence>
<dbReference type="Gene3D" id="1.20.80.10">
    <property type="match status" value="1"/>
</dbReference>
<dbReference type="STRING" id="10029.G3HK24"/>
<organism evidence="13 14">
    <name type="scientific">Cricetulus griseus</name>
    <name type="common">Chinese hamster</name>
    <name type="synonym">Cricetulus barabensis griseus</name>
    <dbReference type="NCBI Taxonomy" id="10029"/>
    <lineage>
        <taxon>Eukaryota</taxon>
        <taxon>Metazoa</taxon>
        <taxon>Chordata</taxon>
        <taxon>Craniata</taxon>
        <taxon>Vertebrata</taxon>
        <taxon>Euteleostomi</taxon>
        <taxon>Mammalia</taxon>
        <taxon>Eutheria</taxon>
        <taxon>Euarchontoglires</taxon>
        <taxon>Glires</taxon>
        <taxon>Rodentia</taxon>
        <taxon>Myomorpha</taxon>
        <taxon>Muroidea</taxon>
        <taxon>Cricetidae</taxon>
        <taxon>Cricetinae</taxon>
        <taxon>Cricetulus</taxon>
    </lineage>
</organism>
<keyword evidence="1" id="KW-0723">Serine/threonine-protein kinase</keyword>
<dbReference type="InterPro" id="IPR000719">
    <property type="entry name" value="Prot_kinase_dom"/>
</dbReference>
<dbReference type="SUPFAM" id="SSF47031">
    <property type="entry name" value="Second domain of FERM"/>
    <property type="match status" value="1"/>
</dbReference>
<name>G3HK24_CRIGR</name>
<dbReference type="SMART" id="SM00220">
    <property type="entry name" value="S_TKc"/>
    <property type="match status" value="1"/>
</dbReference>
<evidence type="ECO:0000256" key="2">
    <source>
        <dbReference type="ARBA" id="ARBA00022679"/>
    </source>
</evidence>
<dbReference type="GO" id="GO:0098592">
    <property type="term" value="C:cytoplasmic side of apical plasma membrane"/>
    <property type="evidence" value="ECO:0007669"/>
    <property type="project" value="TreeGrafter"/>
</dbReference>
<dbReference type="InterPro" id="IPR011009">
    <property type="entry name" value="Kinase-like_dom_sf"/>
</dbReference>
<dbReference type="EMBL" id="JH000449">
    <property type="protein sequence ID" value="EGW13512.1"/>
    <property type="molecule type" value="Genomic_DNA"/>
</dbReference>
<dbReference type="SUPFAM" id="SSF56112">
    <property type="entry name" value="Protein kinase-like (PK-like)"/>
    <property type="match status" value="1"/>
</dbReference>
<feature type="domain" description="FERM" evidence="12">
    <location>
        <begin position="276"/>
        <end position="633"/>
    </location>
</feature>
<feature type="domain" description="Protein kinase" evidence="11">
    <location>
        <begin position="28"/>
        <end position="279"/>
    </location>
</feature>
<dbReference type="CDD" id="cd14473">
    <property type="entry name" value="FERM_B-lobe"/>
    <property type="match status" value="1"/>
</dbReference>
<evidence type="ECO:0000256" key="5">
    <source>
        <dbReference type="ARBA" id="ARBA00022840"/>
    </source>
</evidence>
<dbReference type="InterPro" id="IPR047145">
    <property type="entry name" value="FRMD6-like"/>
</dbReference>
<comment type="catalytic activity">
    <reaction evidence="7">
        <text>L-seryl-[protein] + ATP = O-phospho-L-seryl-[protein] + ADP + H(+)</text>
        <dbReference type="Rhea" id="RHEA:17989"/>
        <dbReference type="Rhea" id="RHEA-COMP:9863"/>
        <dbReference type="Rhea" id="RHEA-COMP:11604"/>
        <dbReference type="ChEBI" id="CHEBI:15378"/>
        <dbReference type="ChEBI" id="CHEBI:29999"/>
        <dbReference type="ChEBI" id="CHEBI:30616"/>
        <dbReference type="ChEBI" id="CHEBI:83421"/>
        <dbReference type="ChEBI" id="CHEBI:456216"/>
        <dbReference type="EC" id="2.7.11.1"/>
    </reaction>
</comment>
<dbReference type="Gene3D" id="1.10.510.10">
    <property type="entry name" value="Transferase(Phosphotransferase) domain 1"/>
    <property type="match status" value="1"/>
</dbReference>
<dbReference type="InterPro" id="IPR018979">
    <property type="entry name" value="FERM_N"/>
</dbReference>
<evidence type="ECO:0000259" key="12">
    <source>
        <dbReference type="PROSITE" id="PS50057"/>
    </source>
</evidence>
<dbReference type="FunFam" id="1.10.510.10:FF:000571">
    <property type="entry name" value="Maternal embryonic leucine zipper kinase"/>
    <property type="match status" value="1"/>
</dbReference>
<dbReference type="GO" id="GO:0035332">
    <property type="term" value="P:positive regulation of hippo signaling"/>
    <property type="evidence" value="ECO:0007669"/>
    <property type="project" value="TreeGrafter"/>
</dbReference>
<evidence type="ECO:0000313" key="14">
    <source>
        <dbReference type="Proteomes" id="UP000001075"/>
    </source>
</evidence>
<comment type="catalytic activity">
    <reaction evidence="6">
        <text>L-threonyl-[protein] + ATP = O-phospho-L-threonyl-[protein] + ADP + H(+)</text>
        <dbReference type="Rhea" id="RHEA:46608"/>
        <dbReference type="Rhea" id="RHEA-COMP:11060"/>
        <dbReference type="Rhea" id="RHEA-COMP:11605"/>
        <dbReference type="ChEBI" id="CHEBI:15378"/>
        <dbReference type="ChEBI" id="CHEBI:30013"/>
        <dbReference type="ChEBI" id="CHEBI:30616"/>
        <dbReference type="ChEBI" id="CHEBI:61977"/>
        <dbReference type="ChEBI" id="CHEBI:456216"/>
        <dbReference type="EC" id="2.7.11.1"/>
    </reaction>
</comment>
<dbReference type="InParanoid" id="G3HK24"/>
<dbReference type="eggNOG" id="KOG0586">
    <property type="taxonomic scope" value="Eukaryota"/>
</dbReference>
<dbReference type="GO" id="GO:0008284">
    <property type="term" value="P:positive regulation of cell population proliferation"/>
    <property type="evidence" value="ECO:0007669"/>
    <property type="project" value="UniProtKB-ARBA"/>
</dbReference>
<dbReference type="PROSITE" id="PS50011">
    <property type="entry name" value="PROTEIN_KINASE_DOM"/>
    <property type="match status" value="1"/>
</dbReference>
<dbReference type="Pfam" id="PF00069">
    <property type="entry name" value="Pkinase"/>
    <property type="match status" value="1"/>
</dbReference>
<dbReference type="GO" id="GO:0005524">
    <property type="term" value="F:ATP binding"/>
    <property type="evidence" value="ECO:0007669"/>
    <property type="project" value="UniProtKB-UniRule"/>
</dbReference>
<gene>
    <name evidence="13" type="ORF">I79_011042</name>
</gene>
<dbReference type="InterPro" id="IPR029071">
    <property type="entry name" value="Ubiquitin-like_domsf"/>
</dbReference>
<dbReference type="CDD" id="cd13185">
    <property type="entry name" value="FERM_C_FRMD1_FRMD6"/>
    <property type="match status" value="1"/>
</dbReference>
<keyword evidence="4" id="KW-0418">Kinase</keyword>
<dbReference type="InterPro" id="IPR014352">
    <property type="entry name" value="FERM/acyl-CoA-bd_prot_sf"/>
</dbReference>
<dbReference type="Gene3D" id="2.30.29.30">
    <property type="entry name" value="Pleckstrin-homology domain (PH domain)/Phosphotyrosine-binding domain (PTB)"/>
    <property type="match status" value="1"/>
</dbReference>
<dbReference type="FunFam" id="3.30.200.20:FF:000003">
    <property type="entry name" value="Non-specific serine/threonine protein kinase"/>
    <property type="match status" value="1"/>
</dbReference>
<comment type="catalytic activity">
    <reaction evidence="8">
        <text>L-tyrosyl-[protein] + ATP = O-phospho-L-tyrosyl-[protein] + ADP + H(+)</text>
        <dbReference type="Rhea" id="RHEA:10596"/>
        <dbReference type="Rhea" id="RHEA-COMP:10136"/>
        <dbReference type="Rhea" id="RHEA-COMP:20101"/>
        <dbReference type="ChEBI" id="CHEBI:15378"/>
        <dbReference type="ChEBI" id="CHEBI:30616"/>
        <dbReference type="ChEBI" id="CHEBI:46858"/>
        <dbReference type="ChEBI" id="CHEBI:61978"/>
        <dbReference type="ChEBI" id="CHEBI:456216"/>
        <dbReference type="EC" id="2.7.10.2"/>
    </reaction>
</comment>
<sequence length="764" mass="86980">MSTPSEEESPEASPSSSIFEEESFQSQYRVLRTIGHGSNAKVQLAHHLLTGTPVAVKVLQKKKKWHQPLRAEVDIMMMISHPNIISLFQVIETEKRIYLIMELAEGQELYQYIRKVGHLKEDEARGIFKQIIAGVSYCHDLGIVHRDLKPDNIMLDPNGNVKIIDFGLGTQVQPGQRLSRHCGAYSFGAPELFLGRLYDGPKIDIWTLGVVLYFMVVGKVPFDAVTIPELRRQVVAGKYAVPSGISEELRDLLSVLMTVNPRDTNIWHPEMNSELRDILVLLPTWEQLRLSVEVTATGQELFRQVCDTAHIRDAHVFGLSVVRNNEYVFLDLKQKLSKYFSKDWKMEMNQRDKISRAPFITFFRVQFYVENGRAISDKTARYLYYCHLKEQVLRSKCMHREEAYFLLAACGLQADLGNHQESVHVGKYFEPHAYFPQWIINSRGADYILRHVPAMHREHRGLSPQEAILRFIRDACQLEDVPVHFFRLYKVDAMMSGVGGLEGGSGCLPHDNVTKTPGSVGGTVLRTWLARDELEGDLVAVLEEKKEDGPTMLLGLTLKGVHIYREADGAPQLLFDFPWSHISKVTFLGKKLEIQPEGLLATRKLRFYTGYAWRSHYLLQLLRTTHQLHLRLRPVLQRLQQLGEAQEKKCYRESYISDPLEQDLNPHSRNYLGNEDNMGSRQQSLLSLFPKSHGKSHTVGMELNSLHGECEMSVDELTGTERLCGMAPSSSSWSSFSSQDTCTNNRGELTTGPNSKSLSWPMLI</sequence>
<dbReference type="InterPro" id="IPR011993">
    <property type="entry name" value="PH-like_dom_sf"/>
</dbReference>
<dbReference type="InterPro" id="IPR019749">
    <property type="entry name" value="Band_41_domain"/>
</dbReference>
<feature type="region of interest" description="Disordered" evidence="10">
    <location>
        <begin position="735"/>
        <end position="764"/>
    </location>
</feature>
<keyword evidence="2" id="KW-0808">Transferase</keyword>
<dbReference type="Gene3D" id="3.10.20.90">
    <property type="entry name" value="Phosphatidylinositol 3-kinase Catalytic Subunit, Chain A, domain 1"/>
    <property type="match status" value="1"/>
</dbReference>
<evidence type="ECO:0000256" key="9">
    <source>
        <dbReference type="PROSITE-ProRule" id="PRU10141"/>
    </source>
</evidence>
<evidence type="ECO:0000256" key="7">
    <source>
        <dbReference type="ARBA" id="ARBA00048679"/>
    </source>
</evidence>
<dbReference type="InterPro" id="IPR018980">
    <property type="entry name" value="FERM_PH-like_C"/>
</dbReference>
<evidence type="ECO:0000256" key="4">
    <source>
        <dbReference type="ARBA" id="ARBA00022777"/>
    </source>
</evidence>
<dbReference type="PROSITE" id="PS00107">
    <property type="entry name" value="PROTEIN_KINASE_ATP"/>
    <property type="match status" value="1"/>
</dbReference>
<reference evidence="14" key="1">
    <citation type="journal article" date="2011" name="Nat. Biotechnol.">
        <title>The genomic sequence of the Chinese hamster ovary (CHO)-K1 cell line.</title>
        <authorList>
            <person name="Xu X."/>
            <person name="Nagarajan H."/>
            <person name="Lewis N.E."/>
            <person name="Pan S."/>
            <person name="Cai Z."/>
            <person name="Liu X."/>
            <person name="Chen W."/>
            <person name="Xie M."/>
            <person name="Wang W."/>
            <person name="Hammond S."/>
            <person name="Andersen M.R."/>
            <person name="Neff N."/>
            <person name="Passarelli B."/>
            <person name="Koh W."/>
            <person name="Fan H.C."/>
            <person name="Wang J."/>
            <person name="Gui Y."/>
            <person name="Lee K.H."/>
            <person name="Betenbaugh M.J."/>
            <person name="Quake S.R."/>
            <person name="Famili I."/>
            <person name="Palsson B.O."/>
            <person name="Wang J."/>
        </authorList>
    </citation>
    <scope>NUCLEOTIDE SEQUENCE [LARGE SCALE GENOMIC DNA]</scope>
    <source>
        <strain evidence="14">CHO K1 cell line</strain>
    </source>
</reference>
<dbReference type="SMART" id="SM01196">
    <property type="entry name" value="FERM_C"/>
    <property type="match status" value="1"/>
</dbReference>
<dbReference type="Pfam" id="PF09380">
    <property type="entry name" value="FERM_C"/>
    <property type="match status" value="1"/>
</dbReference>
<keyword evidence="3 9" id="KW-0547">Nucleotide-binding</keyword>
<dbReference type="PANTHER" id="PTHR13429:SF7">
    <property type="entry name" value="FERM DOMAIN-CONTAINING PROTEIN 1"/>
    <property type="match status" value="1"/>
</dbReference>
<feature type="region of interest" description="Disordered" evidence="10">
    <location>
        <begin position="1"/>
        <end position="21"/>
    </location>
</feature>
<evidence type="ECO:0000256" key="1">
    <source>
        <dbReference type="ARBA" id="ARBA00022527"/>
    </source>
</evidence>
<dbReference type="InterPro" id="IPR008271">
    <property type="entry name" value="Ser/Thr_kinase_AS"/>
</dbReference>
<dbReference type="InterPro" id="IPR019748">
    <property type="entry name" value="FERM_central"/>
</dbReference>
<dbReference type="Proteomes" id="UP000001075">
    <property type="component" value="Unassembled WGS sequence"/>
</dbReference>
<dbReference type="InterPro" id="IPR035963">
    <property type="entry name" value="FERM_2"/>
</dbReference>
<feature type="binding site" evidence="9">
    <location>
        <position position="57"/>
    </location>
    <ligand>
        <name>ATP</name>
        <dbReference type="ChEBI" id="CHEBI:30616"/>
    </ligand>
</feature>